<dbReference type="InterPro" id="IPR013783">
    <property type="entry name" value="Ig-like_fold"/>
</dbReference>
<feature type="coiled-coil region" evidence="1">
    <location>
        <begin position="1878"/>
        <end position="1905"/>
    </location>
</feature>
<feature type="region of interest" description="Disordered" evidence="2">
    <location>
        <begin position="1085"/>
        <end position="1161"/>
    </location>
</feature>
<evidence type="ECO:0000256" key="3">
    <source>
        <dbReference type="SAM" id="Phobius"/>
    </source>
</evidence>
<keyword evidence="1" id="KW-0175">Coiled coil</keyword>
<feature type="region of interest" description="Disordered" evidence="2">
    <location>
        <begin position="1346"/>
        <end position="1419"/>
    </location>
</feature>
<feature type="region of interest" description="Disordered" evidence="2">
    <location>
        <begin position="1570"/>
        <end position="1619"/>
    </location>
</feature>
<proteinExistence type="predicted"/>
<dbReference type="CDD" id="cd21936">
    <property type="entry name" value="ZIP_TSC22D"/>
    <property type="match status" value="1"/>
</dbReference>
<feature type="compositionally biased region" description="Basic and acidic residues" evidence="2">
    <location>
        <begin position="1346"/>
        <end position="1358"/>
    </location>
</feature>
<dbReference type="CDD" id="cd22265">
    <property type="entry name" value="UDM1_RNF168"/>
    <property type="match status" value="1"/>
</dbReference>
<feature type="domain" description="Fibronectin type-III" evidence="5">
    <location>
        <begin position="300"/>
        <end position="443"/>
    </location>
</feature>
<evidence type="ECO:0000256" key="4">
    <source>
        <dbReference type="SAM" id="SignalP"/>
    </source>
</evidence>
<feature type="compositionally biased region" description="Low complexity" evidence="2">
    <location>
        <begin position="1117"/>
        <end position="1137"/>
    </location>
</feature>
<feature type="region of interest" description="Disordered" evidence="2">
    <location>
        <begin position="1447"/>
        <end position="1471"/>
    </location>
</feature>
<feature type="transmembrane region" description="Helical" evidence="3">
    <location>
        <begin position="1480"/>
        <end position="1499"/>
    </location>
</feature>
<organism evidence="6 7">
    <name type="scientific">Globodera rostochiensis</name>
    <name type="common">Golden nematode worm</name>
    <name type="synonym">Heterodera rostochiensis</name>
    <dbReference type="NCBI Taxonomy" id="31243"/>
    <lineage>
        <taxon>Eukaryota</taxon>
        <taxon>Metazoa</taxon>
        <taxon>Ecdysozoa</taxon>
        <taxon>Nematoda</taxon>
        <taxon>Chromadorea</taxon>
        <taxon>Rhabditida</taxon>
        <taxon>Tylenchina</taxon>
        <taxon>Tylenchomorpha</taxon>
        <taxon>Tylenchoidea</taxon>
        <taxon>Heteroderidae</taxon>
        <taxon>Heteroderinae</taxon>
        <taxon>Globodera</taxon>
    </lineage>
</organism>
<dbReference type="Gene3D" id="1.20.5.490">
    <property type="entry name" value="Single helix bin"/>
    <property type="match status" value="1"/>
</dbReference>
<dbReference type="InterPro" id="IPR000580">
    <property type="entry name" value="TSC22/Bun"/>
</dbReference>
<feature type="compositionally biased region" description="Polar residues" evidence="2">
    <location>
        <begin position="1000"/>
        <end position="1018"/>
    </location>
</feature>
<feature type="compositionally biased region" description="Low complexity" evidence="2">
    <location>
        <begin position="976"/>
        <end position="985"/>
    </location>
</feature>
<feature type="compositionally biased region" description="Basic and acidic residues" evidence="2">
    <location>
        <begin position="1021"/>
        <end position="1037"/>
    </location>
</feature>
<dbReference type="Gene3D" id="2.60.40.10">
    <property type="entry name" value="Immunoglobulins"/>
    <property type="match status" value="1"/>
</dbReference>
<keyword evidence="4" id="KW-0732">Signal</keyword>
<feature type="compositionally biased region" description="Basic and acidic residues" evidence="2">
    <location>
        <begin position="772"/>
        <end position="785"/>
    </location>
</feature>
<feature type="compositionally biased region" description="Polar residues" evidence="2">
    <location>
        <begin position="1085"/>
        <end position="1095"/>
    </location>
</feature>
<evidence type="ECO:0000259" key="5">
    <source>
        <dbReference type="Pfam" id="PF24221"/>
    </source>
</evidence>
<dbReference type="InterPro" id="IPR036116">
    <property type="entry name" value="FN3_sf"/>
</dbReference>
<accession>A0A914H323</accession>
<feature type="compositionally biased region" description="Polar residues" evidence="2">
    <location>
        <begin position="1594"/>
        <end position="1608"/>
    </location>
</feature>
<feature type="compositionally biased region" description="Basic and acidic residues" evidence="2">
    <location>
        <begin position="842"/>
        <end position="930"/>
    </location>
</feature>
<evidence type="ECO:0000256" key="2">
    <source>
        <dbReference type="SAM" id="MobiDB-lite"/>
    </source>
</evidence>
<evidence type="ECO:0000313" key="6">
    <source>
        <dbReference type="Proteomes" id="UP000887572"/>
    </source>
</evidence>
<keyword evidence="3" id="KW-1133">Transmembrane helix</keyword>
<dbReference type="PANTHER" id="PTHR12348">
    <property type="entry name" value="TSC22"/>
    <property type="match status" value="1"/>
</dbReference>
<evidence type="ECO:0000256" key="1">
    <source>
        <dbReference type="SAM" id="Coils"/>
    </source>
</evidence>
<feature type="compositionally biased region" description="Low complexity" evidence="2">
    <location>
        <begin position="955"/>
        <end position="967"/>
    </location>
</feature>
<dbReference type="Proteomes" id="UP000887572">
    <property type="component" value="Unplaced"/>
</dbReference>
<sequence>MIRSVSFNLFPLLVIIAFQHLAVNAFVSRRAKCSIECYTKCANSGTPIAVYCNCPLSIKNDLCNSVTEQLLTDKTVERLIESDSGYKDIRTIWLKVAPVPGAFIYIFEFSIQQSFDRPIWTFAGASSSPQITFAVPDACRDYQFRTIVVIRSTDTAQQLTVFRPKSIPPQLPPFTVPKESIQLDQPKQSKDKRMVHLSVSWQNPFGYDDVDVYGYSPPTAYPIRCQTPDDQIASPRLELVQGGAKMHLTIPADALRGKCRIYMEVRMLPRCVRIEPFDVQISVELDCQKFPDLHFCQKENGPKCTDVVDLWGKDNGEVIVVWQRPAAGARLPTKNPPLFYTVHWGPVQSPQDFPSTVSRRIVRNVEQRVPGNQTKLELSGVRPGIQYGLQICAFFSEVPVPPEESPFRTEPVIPFTCTPCTHPPLLNAGGGNVSKSCIDCSKIEQAKEPTTQMPSASAPRHSVQFISADTAVLDVFGANVLAGEGNAVTTTAPERGEGWGRVDTANGKSIQTTTAQIIQTTMAPERGEGWGRVDTANGKSIQTTTAQIIQTTMAPERGEGWGRVDTANGKSIQTTTAQIIQTTMAPERGEGWGRVDTANGKSIQTTTAQIIQTTTAPERGEGWGRVDTANGKSIQTTTAQIIQTTMAPERGEGWGRVDTANGKSIQTTTAQIIQTTMAPERGEGWGRVDTANGKSIQTTTAQIIQTTTAPERGEGWNRVDTANGQIIRQSHSKTAKSQFKHKTEVPLELSKVEKAAKKEELTTMEVTTKVKDVSETPEVGKKPETEGNAMSGRRTSEGVRTANTVKTKTGMMPNKSEENMTNEGRVSTSTMMNTRTTTMKMGKTEEKKRTKADAEQRRGDEKRRASEEVERALKEEDEWIKTEEKKRTKADAEQRRGDEKRRASEEGERALKEEDEWIKTEEKKAEDGGMGKKKTKGWRTNSDKERGATATDIRATMTASTVTSTTKMKARETPAGSGSTTTETLTEGKRNETEGKESRNGPNSVQKEQHNHLQQQTRSRIKNEGEEGDQQQHKPERNAGAFGQFDRRKWMFAAPALFLFGLFVGLAFLLLLVVRRRKTRHRQNSILISNSQPNSRKYGRQKMRFPTGRSMPSVNGTSPSCSPSCSPSSAASSVSTVESRLGTGTSAAVQQLRGERERTLPSVTADCGGTPLPSGVNYCGGTPLPSGVNYCGGTPLPSGANYFTDNTARDNADLIKTEIGQAFGPGTVERERNTVQRKRRRTSRLLVPTAWGLLPYRYRLQNTENLGPELYDSASSSSSRKWPLFCSLVSAFFRFLAPPAKKAKGTKNICGKWMRMLAFGGGGGREESGRRRRKIGVVDEGMHVEDACREPERGKEDGDVQQMKHSGRDEKEEEDELEHLRTEGAGGKRVVLSKEKNGKESFGEQKEATREEQRAEEMQLMASRKLSKSTSDLPNADLLMEYQRRRGGAREEEAAAAATSDGEEHRHRMGAAGTKGRKKLFLALFSAVLISFKICKFVASSEVLVWNRNSPHRQVNIRPLEKVLPLRMPLINDFVGGVGGSRFKITPVENRYKRGRWEVWDYYEDGAKRGNARRGEQMPPPPSFSPPAHLLLPQSPSATAPAGQTPSASHCHPPPMPRRNSFQLVTIRNIAIADEQRRNPSEPISASQERLNKLSSDDVAKALICCPSPSLCASAVPLSSPPSHLHPPHVQLLPQLQPLHAQLPAISDSSRATTPRIVEPENGEGEMRIDRRHSNGGRGSTNSDATQHSFVMLLNQFGLEKSLTIGVENVLMCPVSSDNEKLQLNGLPITFCLASPAPSPPQTMSASFGPGQMQFDQQKGRKMSGERRTAVARRSSSASTGAVPAAQKGDGVVAIDSKIEQAMDLVKAHLIYAVRDEMELLRARIVHLEATVVQLETENAILRQHIPREVLDRLSQQQKTSHLQHNASVAAIAQ</sequence>
<feature type="signal peptide" evidence="4">
    <location>
        <begin position="1"/>
        <end position="25"/>
    </location>
</feature>
<dbReference type="Pfam" id="PF01166">
    <property type="entry name" value="TSC22"/>
    <property type="match status" value="1"/>
</dbReference>
<dbReference type="Pfam" id="PF24221">
    <property type="entry name" value="Fn3_nematode"/>
    <property type="match status" value="1"/>
</dbReference>
<reference evidence="7" key="1">
    <citation type="submission" date="2022-11" db="UniProtKB">
        <authorList>
            <consortium name="WormBaseParasite"/>
        </authorList>
    </citation>
    <scope>IDENTIFICATION</scope>
</reference>
<dbReference type="GO" id="GO:0006357">
    <property type="term" value="P:regulation of transcription by RNA polymerase II"/>
    <property type="evidence" value="ECO:0007669"/>
    <property type="project" value="InterPro"/>
</dbReference>
<feature type="region of interest" description="Disordered" evidence="2">
    <location>
        <begin position="772"/>
        <end position="1038"/>
    </location>
</feature>
<protein>
    <submittedName>
        <fullName evidence="7">Fibronectin type-III domain-containing protein</fullName>
    </submittedName>
</protein>
<dbReference type="WBParaSite" id="Gr19_v10_g13407.t3">
    <property type="protein sequence ID" value="Gr19_v10_g13407.t3"/>
    <property type="gene ID" value="Gr19_v10_g13407"/>
</dbReference>
<evidence type="ECO:0000313" key="7">
    <source>
        <dbReference type="WBParaSite" id="Gr19_v10_g13407.t3"/>
    </source>
</evidence>
<feature type="region of interest" description="Disordered" evidence="2">
    <location>
        <begin position="1705"/>
        <end position="1744"/>
    </location>
</feature>
<keyword evidence="6" id="KW-1185">Reference proteome</keyword>
<feature type="compositionally biased region" description="Basic and acidic residues" evidence="2">
    <location>
        <begin position="1392"/>
        <end position="1417"/>
    </location>
</feature>
<dbReference type="PANTHER" id="PTHR12348:SF26">
    <property type="entry name" value="PROTEIN TSCT-1"/>
    <property type="match status" value="1"/>
</dbReference>
<name>A0A914H323_GLORO</name>
<feature type="transmembrane region" description="Helical" evidence="3">
    <location>
        <begin position="1050"/>
        <end position="1074"/>
    </location>
</feature>
<feature type="chain" id="PRO_5037502175" evidence="4">
    <location>
        <begin position="26"/>
        <end position="1934"/>
    </location>
</feature>
<feature type="compositionally biased region" description="Basic and acidic residues" evidence="2">
    <location>
        <begin position="986"/>
        <end position="999"/>
    </location>
</feature>
<dbReference type="InterPro" id="IPR057131">
    <property type="entry name" value="Fn3_nem"/>
</dbReference>
<keyword evidence="3" id="KW-0812">Transmembrane</keyword>
<dbReference type="SUPFAM" id="SSF49265">
    <property type="entry name" value="Fibronectin type III"/>
    <property type="match status" value="1"/>
</dbReference>
<dbReference type="SUPFAM" id="SSF58026">
    <property type="entry name" value="Delta-sleep-inducing peptide immunoreactive peptide"/>
    <property type="match status" value="1"/>
</dbReference>
<feature type="compositionally biased region" description="Low complexity" evidence="2">
    <location>
        <begin position="827"/>
        <end position="841"/>
    </location>
</feature>
<keyword evidence="3" id="KW-0472">Membrane</keyword>